<sequence>MPKLRILVGSWNVNAKLGTGQDLRKWLCKSATAPDIVAVSLQEIVQLSDVTTYVQNKRSEEASEVWARQFVDCLESHAPYDGVKYSVIAVSQLIGVMTCVLTRKEHRPKISRLMIGYYAVGRFGVLGNKGAVAIRFRLQTASHKFKAMCFVGSHLSAHQKEVVKRNADFTNIYHGLRFAPLDLKNSKEFLSKSVVPVETLLGLEKTSQPGSGRNLVSADDHTSSSLVESALGLARYATATFTDADVHEEVDRGQSPSPYGEVEEPEMESKVNDDFRGEYSGGGFSGGGGGEEDAEESLASGDAEAGSDMRSLSPSSTPSTRMGRFRAKAQNTKAGRSLGRISQSLSKRAGSLRPPIGRPFGGDGAANSNGGRGMAGPFDGGAGEDFSSQADLLAYSYGRIGDEPIKIGDHDMIFWFGDLNYRIDSFSWRETIDLVRQKNLHRLMEHDQLTSERAHERVFQDFHEGLINFVPTYKFQPGTNYYDTRGFKENGKKVPRTPSWCDRILWKLDDAVASNRIQQCSYFSCPEYLISDHKPVGAEFVLPFVELRAPNLTRSALTAAISTVSVDTWSRASKGSEDPGSARSDGGRPFSRSASELSGLSDLASHEEEEDQNSVATASDNGNTVDLGHGYEHEDDANSHAELEKKVSSGAGGGSHDQQAMYDEEEALYEDETTVYGEDDALGRDWYSDEGEIRSHEHGYASRPARTVIAIRDFNAREAEEISFRTGDLLELFTEEKIHIDDGWLLGRRSVDGSIGYFPASSVKALGAVTKSRRTSVGNTLKSLRKATALRYDRKKAEREHRMRVAEERERAYERELNRRQRLTLALRKALVGTTRKLYERRTWSMDYLGTSLYLEMIAKEDYTALDGDEISFSKGDLAIVVSICPEEDDDEGWYMARIGSEEGLVPRRCFEPVV</sequence>
<dbReference type="SMART" id="SM00326">
    <property type="entry name" value="SH3"/>
    <property type="match status" value="2"/>
</dbReference>
<feature type="compositionally biased region" description="Basic and acidic residues" evidence="4">
    <location>
        <begin position="629"/>
        <end position="647"/>
    </location>
</feature>
<evidence type="ECO:0000256" key="1">
    <source>
        <dbReference type="ARBA" id="ARBA00022443"/>
    </source>
</evidence>
<dbReference type="InterPro" id="IPR046985">
    <property type="entry name" value="IP5"/>
</dbReference>
<protein>
    <submittedName>
        <fullName evidence="6">Inositol polyphosphate 5-phosphatase, putative</fullName>
    </submittedName>
</protein>
<dbReference type="GO" id="GO:0004439">
    <property type="term" value="F:phosphatidylinositol-4,5-bisphosphate 5-phosphatase activity"/>
    <property type="evidence" value="ECO:0007669"/>
    <property type="project" value="TreeGrafter"/>
</dbReference>
<dbReference type="InterPro" id="IPR036028">
    <property type="entry name" value="SH3-like_dom_sf"/>
</dbReference>
<accession>A0A2R5GIB1</accession>
<gene>
    <name evidence="6" type="ORF">FCC1311_037801</name>
</gene>
<dbReference type="Gene3D" id="2.30.30.40">
    <property type="entry name" value="SH3 Domains"/>
    <property type="match status" value="2"/>
</dbReference>
<evidence type="ECO:0000313" key="7">
    <source>
        <dbReference type="Proteomes" id="UP000241890"/>
    </source>
</evidence>
<dbReference type="PANTHER" id="PTHR11200">
    <property type="entry name" value="INOSITOL 5-PHOSPHATASE"/>
    <property type="match status" value="1"/>
</dbReference>
<dbReference type="EMBL" id="BEYU01000040">
    <property type="protein sequence ID" value="GBG28393.1"/>
    <property type="molecule type" value="Genomic_DNA"/>
</dbReference>
<dbReference type="PANTHER" id="PTHR11200:SF300">
    <property type="entry name" value="TYPE II INOSITOL 1,4,5-TRISPHOSPHATE 5-PHOSPHATASE"/>
    <property type="match status" value="1"/>
</dbReference>
<feature type="coiled-coil region" evidence="3">
    <location>
        <begin position="796"/>
        <end position="823"/>
    </location>
</feature>
<name>A0A2R5GIB1_9STRA</name>
<feature type="compositionally biased region" description="Polar residues" evidence="4">
    <location>
        <begin position="329"/>
        <end position="346"/>
    </location>
</feature>
<dbReference type="GO" id="GO:0046856">
    <property type="term" value="P:phosphatidylinositol dephosphorylation"/>
    <property type="evidence" value="ECO:0007669"/>
    <property type="project" value="InterPro"/>
</dbReference>
<keyword evidence="1 2" id="KW-0728">SH3 domain</keyword>
<feature type="compositionally biased region" description="Basic and acidic residues" evidence="4">
    <location>
        <begin position="267"/>
        <end position="277"/>
    </location>
</feature>
<organism evidence="6 7">
    <name type="scientific">Hondaea fermentalgiana</name>
    <dbReference type="NCBI Taxonomy" id="2315210"/>
    <lineage>
        <taxon>Eukaryota</taxon>
        <taxon>Sar</taxon>
        <taxon>Stramenopiles</taxon>
        <taxon>Bigyra</taxon>
        <taxon>Labyrinthulomycetes</taxon>
        <taxon>Thraustochytrida</taxon>
        <taxon>Thraustochytriidae</taxon>
        <taxon>Hondaea</taxon>
    </lineage>
</organism>
<feature type="region of interest" description="Disordered" evidence="4">
    <location>
        <begin position="245"/>
        <end position="376"/>
    </location>
</feature>
<dbReference type="SUPFAM" id="SSF56219">
    <property type="entry name" value="DNase I-like"/>
    <property type="match status" value="2"/>
</dbReference>
<proteinExistence type="predicted"/>
<dbReference type="Proteomes" id="UP000241890">
    <property type="component" value="Unassembled WGS sequence"/>
</dbReference>
<keyword evidence="3" id="KW-0175">Coiled coil</keyword>
<feature type="region of interest" description="Disordered" evidence="4">
    <location>
        <begin position="568"/>
        <end position="657"/>
    </location>
</feature>
<evidence type="ECO:0000313" key="6">
    <source>
        <dbReference type="EMBL" id="GBG28393.1"/>
    </source>
</evidence>
<dbReference type="PROSITE" id="PS50002">
    <property type="entry name" value="SH3"/>
    <property type="match status" value="2"/>
</dbReference>
<feature type="compositionally biased region" description="Gly residues" evidence="4">
    <location>
        <begin position="279"/>
        <end position="289"/>
    </location>
</feature>
<dbReference type="InterPro" id="IPR000300">
    <property type="entry name" value="IPPc"/>
</dbReference>
<dbReference type="CDD" id="cd00174">
    <property type="entry name" value="SH3"/>
    <property type="match status" value="1"/>
</dbReference>
<feature type="domain" description="SH3" evidence="5">
    <location>
        <begin position="852"/>
        <end position="915"/>
    </location>
</feature>
<dbReference type="AlphaFoldDB" id="A0A2R5GIB1"/>
<feature type="compositionally biased region" description="Low complexity" evidence="4">
    <location>
        <begin position="297"/>
        <end position="322"/>
    </location>
</feature>
<dbReference type="SMART" id="SM00128">
    <property type="entry name" value="IPPc"/>
    <property type="match status" value="1"/>
</dbReference>
<feature type="compositionally biased region" description="Polar residues" evidence="4">
    <location>
        <begin position="613"/>
        <end position="624"/>
    </location>
</feature>
<dbReference type="OrthoDB" id="193722at2759"/>
<dbReference type="Pfam" id="PF00018">
    <property type="entry name" value="SH3_1"/>
    <property type="match status" value="1"/>
</dbReference>
<evidence type="ECO:0000259" key="5">
    <source>
        <dbReference type="PROSITE" id="PS50002"/>
    </source>
</evidence>
<feature type="domain" description="SH3" evidence="5">
    <location>
        <begin position="703"/>
        <end position="768"/>
    </location>
</feature>
<comment type="caution">
    <text evidence="6">The sequence shown here is derived from an EMBL/GenBank/DDBJ whole genome shotgun (WGS) entry which is preliminary data.</text>
</comment>
<dbReference type="InterPro" id="IPR001452">
    <property type="entry name" value="SH3_domain"/>
</dbReference>
<dbReference type="InterPro" id="IPR036691">
    <property type="entry name" value="Endo/exonu/phosph_ase_sf"/>
</dbReference>
<keyword evidence="7" id="KW-1185">Reference proteome</keyword>
<dbReference type="Gene3D" id="3.60.10.10">
    <property type="entry name" value="Endonuclease/exonuclease/phosphatase"/>
    <property type="match status" value="2"/>
</dbReference>
<reference evidence="6 7" key="1">
    <citation type="submission" date="2017-12" db="EMBL/GenBank/DDBJ databases">
        <title>Sequencing, de novo assembly and annotation of complete genome of a new Thraustochytrid species, strain FCC1311.</title>
        <authorList>
            <person name="Sedici K."/>
            <person name="Godart F."/>
            <person name="Aiese Cigliano R."/>
            <person name="Sanseverino W."/>
            <person name="Barakat M."/>
            <person name="Ortet P."/>
            <person name="Marechal E."/>
            <person name="Cagnac O."/>
            <person name="Amato A."/>
        </authorList>
    </citation>
    <scope>NUCLEOTIDE SEQUENCE [LARGE SCALE GENOMIC DNA]</scope>
</reference>
<evidence type="ECO:0000256" key="4">
    <source>
        <dbReference type="SAM" id="MobiDB-lite"/>
    </source>
</evidence>
<dbReference type="Pfam" id="PF14604">
    <property type="entry name" value="SH3_9"/>
    <property type="match status" value="1"/>
</dbReference>
<feature type="compositionally biased region" description="Gly residues" evidence="4">
    <location>
        <begin position="359"/>
        <end position="376"/>
    </location>
</feature>
<evidence type="ECO:0000256" key="3">
    <source>
        <dbReference type="SAM" id="Coils"/>
    </source>
</evidence>
<dbReference type="InParanoid" id="A0A2R5GIB1"/>
<dbReference type="Pfam" id="PF22669">
    <property type="entry name" value="Exo_endo_phos2"/>
    <property type="match status" value="2"/>
</dbReference>
<dbReference type="SUPFAM" id="SSF50044">
    <property type="entry name" value="SH3-domain"/>
    <property type="match status" value="2"/>
</dbReference>
<evidence type="ECO:0000256" key="2">
    <source>
        <dbReference type="PROSITE-ProRule" id="PRU00192"/>
    </source>
</evidence>